<dbReference type="EMBL" id="JAROCA020000001">
    <property type="protein sequence ID" value="MDY0405262.1"/>
    <property type="molecule type" value="Genomic_DNA"/>
</dbReference>
<evidence type="ECO:0000313" key="1">
    <source>
        <dbReference type="EMBL" id="MDY0405262.1"/>
    </source>
</evidence>
<gene>
    <name evidence="1" type="ORF">P5G51_007455</name>
</gene>
<comment type="caution">
    <text evidence="1">The sequence shown here is derived from an EMBL/GenBank/DDBJ whole genome shotgun (WGS) entry which is preliminary data.</text>
</comment>
<dbReference type="Proteomes" id="UP001228376">
    <property type="component" value="Unassembled WGS sequence"/>
</dbReference>
<sequence>MLRQLLLSLGFKPKINAFLVFINPSFTLYQAPLDKPFIFPNQIERHIKTLNATLSKLTEKHKIVADQLLSLNITDSSFKQIPAYEYDQLKKGISCPQCHTLNVAVVKRQCVCRKCGYIESTTDAVLRSINEYKTLFPNEKITTKTVYDWCRVIPSKKIIRNILANNFKVISNNKWSYYE</sequence>
<keyword evidence="2" id="KW-1185">Reference proteome</keyword>
<evidence type="ECO:0008006" key="3">
    <source>
        <dbReference type="Google" id="ProtNLM"/>
    </source>
</evidence>
<reference evidence="1 2" key="1">
    <citation type="submission" date="2023-10" db="EMBL/GenBank/DDBJ databases">
        <title>179-bfca-hs.</title>
        <authorList>
            <person name="Miliotis G."/>
            <person name="Sengupta P."/>
            <person name="Hameed A."/>
            <person name="Chuvochina M."/>
            <person name="Mcdonagh F."/>
            <person name="Simpson A.C."/>
            <person name="Singh N.K."/>
            <person name="Rekha P.D."/>
            <person name="Raman K."/>
            <person name="Hugenholtz P."/>
            <person name="Venkateswaran K."/>
        </authorList>
    </citation>
    <scope>NUCLEOTIDE SEQUENCE [LARGE SCALE GENOMIC DNA]</scope>
    <source>
        <strain evidence="1 2">179-BFC-A-HS</strain>
    </source>
</reference>
<evidence type="ECO:0000313" key="2">
    <source>
        <dbReference type="Proteomes" id="UP001228376"/>
    </source>
</evidence>
<protein>
    <recommendedName>
        <fullName evidence="3">Transposase</fullName>
    </recommendedName>
</protein>
<proteinExistence type="predicted"/>
<organism evidence="1 2">
    <name type="scientific">Tigheibacillus jepli</name>
    <dbReference type="NCBI Taxonomy" id="3035914"/>
    <lineage>
        <taxon>Bacteria</taxon>
        <taxon>Bacillati</taxon>
        <taxon>Bacillota</taxon>
        <taxon>Bacilli</taxon>
        <taxon>Bacillales</taxon>
        <taxon>Bacillaceae</taxon>
        <taxon>Tigheibacillus</taxon>
    </lineage>
</organism>
<dbReference type="RefSeq" id="WP_320384459.1">
    <property type="nucleotide sequence ID" value="NZ_JAROCA020000001.1"/>
</dbReference>
<accession>A0ABU5CG17</accession>
<name>A0ABU5CG17_9BACI</name>